<dbReference type="PATRIC" id="fig|261654.4.peg.2199"/>
<accession>A0A1A8ZGK9</accession>
<dbReference type="Proteomes" id="UP000199385">
    <property type="component" value="Chromosome I"/>
</dbReference>
<dbReference type="EMBL" id="LT594323">
    <property type="protein sequence ID" value="SBT43006.1"/>
    <property type="molecule type" value="Genomic_DNA"/>
</dbReference>
<name>A0A1A8ZGK9_9ACTN</name>
<evidence type="ECO:0000313" key="1">
    <source>
        <dbReference type="EMBL" id="SBT43006.1"/>
    </source>
</evidence>
<dbReference type="Gene3D" id="2.130.10.10">
    <property type="entry name" value="YVTN repeat-like/Quinoprotein amine dehydrogenase"/>
    <property type="match status" value="1"/>
</dbReference>
<sequence length="212" mass="23470">MPFAAGTVRDIPVRAFKLCGLTWFGEFLWFSEAVSNQIMALDPHTGQVEHRIPCPEVCTDLTTLDGYLLQVCGSQRCLRGLNPATGEEVTELPNPRPGNVLRGLEATRHGLWLGYEDLRLVELRDPRGMGLIDTFPIRYAPAGLTVSDSFLVYADYANATINVYDLDERRDVAAYSVAGNPTGVTWDGSRIWYCDHGTLQLRAIEVPGIVRG</sequence>
<evidence type="ECO:0000313" key="2">
    <source>
        <dbReference type="Proteomes" id="UP000199385"/>
    </source>
</evidence>
<organism evidence="1 2">
    <name type="scientific">Micromonospora auratinigra</name>
    <dbReference type="NCBI Taxonomy" id="261654"/>
    <lineage>
        <taxon>Bacteria</taxon>
        <taxon>Bacillati</taxon>
        <taxon>Actinomycetota</taxon>
        <taxon>Actinomycetes</taxon>
        <taxon>Micromonosporales</taxon>
        <taxon>Micromonosporaceae</taxon>
        <taxon>Micromonospora</taxon>
    </lineage>
</organism>
<dbReference type="STRING" id="261654.GA0070611_2160"/>
<proteinExistence type="predicted"/>
<reference evidence="2" key="1">
    <citation type="submission" date="2016-06" db="EMBL/GenBank/DDBJ databases">
        <authorList>
            <person name="Varghese N."/>
            <person name="Submissions Spin"/>
        </authorList>
    </citation>
    <scope>NUCLEOTIDE SEQUENCE [LARGE SCALE GENOMIC DNA]</scope>
    <source>
        <strain evidence="2">DSM 44815</strain>
    </source>
</reference>
<dbReference type="OrthoDB" id="3464637at2"/>
<protein>
    <submittedName>
        <fullName evidence="1">Uncharacterized protein</fullName>
    </submittedName>
</protein>
<dbReference type="InterPro" id="IPR015943">
    <property type="entry name" value="WD40/YVTN_repeat-like_dom_sf"/>
</dbReference>
<keyword evidence="2" id="KW-1185">Reference proteome</keyword>
<dbReference type="SUPFAM" id="SSF63825">
    <property type="entry name" value="YWTD domain"/>
    <property type="match status" value="1"/>
</dbReference>
<dbReference type="RefSeq" id="WP_091661816.1">
    <property type="nucleotide sequence ID" value="NZ_LT594323.1"/>
</dbReference>
<gene>
    <name evidence="1" type="ORF">GA0070611_2160</name>
</gene>
<dbReference type="AlphaFoldDB" id="A0A1A8ZGK9"/>